<sequence>MSLARRVQLAVLAHIRHVHTRYDQLLKETTWQNARKVVEQLCLDTLVQWRGDEETGRDQLDEILREVVVISDSETGESEDESTEETSAEEAELEPGVPGLSVAGPPAGPHTLNALQPGVIAPRTKDMPLPMIDIHSQRPKSQRRNQRGFKRYRAWEEAIRRNRDRETQGYSTAMETDSAPYSTYPEQIPVHSVAPEQTSQGQPFVGSNGSRPATPPSQDTPIPSIEPISPPTMPPSFIRTLPPRVALDIPQAETWNQHHHYQANPPVRTNPSFMATSGSNLQHPLGAPPHHHPINLYPVQYNQEEYHPHRSRQVYEAHPPGPNMAFQPDPWPPQGTPTARRIIMDVNRPGERSNPIVMEDRGGFYERVTQPDDHRVVALEPPILVREVRRWSRPPEHHAPPRQYVSRRESPPMAQEYEMEGVEVYHLARDPHV</sequence>
<keyword evidence="2" id="KW-1185">Reference proteome</keyword>
<organism evidence="1 2">
    <name type="scientific">Zarea fungicola</name>
    <dbReference type="NCBI Taxonomy" id="93591"/>
    <lineage>
        <taxon>Eukaryota</taxon>
        <taxon>Fungi</taxon>
        <taxon>Dikarya</taxon>
        <taxon>Ascomycota</taxon>
        <taxon>Pezizomycotina</taxon>
        <taxon>Sordariomycetes</taxon>
        <taxon>Hypocreomycetidae</taxon>
        <taxon>Hypocreales</taxon>
        <taxon>Cordycipitaceae</taxon>
        <taxon>Zarea</taxon>
    </lineage>
</organism>
<name>A0ACC1MFM7_9HYPO</name>
<comment type="caution">
    <text evidence="1">The sequence shown here is derived from an EMBL/GenBank/DDBJ whole genome shotgun (WGS) entry which is preliminary data.</text>
</comment>
<proteinExistence type="predicted"/>
<dbReference type="Proteomes" id="UP001143910">
    <property type="component" value="Unassembled WGS sequence"/>
</dbReference>
<reference evidence="1" key="1">
    <citation type="submission" date="2022-08" db="EMBL/GenBank/DDBJ databases">
        <title>Genome Sequence of Lecanicillium fungicola.</title>
        <authorList>
            <person name="Buettner E."/>
        </authorList>
    </citation>
    <scope>NUCLEOTIDE SEQUENCE</scope>
    <source>
        <strain evidence="1">Babe33</strain>
    </source>
</reference>
<gene>
    <name evidence="1" type="ORF">NQ176_g10668</name>
</gene>
<dbReference type="EMBL" id="JANJQO010003035">
    <property type="protein sequence ID" value="KAJ2965333.1"/>
    <property type="molecule type" value="Genomic_DNA"/>
</dbReference>
<evidence type="ECO:0000313" key="2">
    <source>
        <dbReference type="Proteomes" id="UP001143910"/>
    </source>
</evidence>
<evidence type="ECO:0000313" key="1">
    <source>
        <dbReference type="EMBL" id="KAJ2965333.1"/>
    </source>
</evidence>
<accession>A0ACC1MFM7</accession>
<protein>
    <submittedName>
        <fullName evidence="1">Uncharacterized protein</fullName>
    </submittedName>
</protein>